<comment type="caution">
    <text evidence="1">The sequence shown here is derived from an EMBL/GenBank/DDBJ whole genome shotgun (WGS) entry which is preliminary data.</text>
</comment>
<dbReference type="AlphaFoldDB" id="A0AAE3XP23"/>
<accession>A0AAE3XP23</accession>
<evidence type="ECO:0000313" key="1">
    <source>
        <dbReference type="EMBL" id="MDR6241461.1"/>
    </source>
</evidence>
<organism evidence="1 2">
    <name type="scientific">Aureibacter tunicatorum</name>
    <dbReference type="NCBI Taxonomy" id="866807"/>
    <lineage>
        <taxon>Bacteria</taxon>
        <taxon>Pseudomonadati</taxon>
        <taxon>Bacteroidota</taxon>
        <taxon>Cytophagia</taxon>
        <taxon>Cytophagales</taxon>
        <taxon>Persicobacteraceae</taxon>
        <taxon>Aureibacter</taxon>
    </lineage>
</organism>
<gene>
    <name evidence="1" type="ORF">HNQ88_004548</name>
</gene>
<proteinExistence type="predicted"/>
<name>A0AAE3XP23_9BACT</name>
<dbReference type="EMBL" id="JAVDQD010000008">
    <property type="protein sequence ID" value="MDR6241461.1"/>
    <property type="molecule type" value="Genomic_DNA"/>
</dbReference>
<evidence type="ECO:0000313" key="2">
    <source>
        <dbReference type="Proteomes" id="UP001185092"/>
    </source>
</evidence>
<sequence>MTPQIIKRYNTLEKLDQEPNSNDLFNKIGRLELENDFLKKNLKKLGHL</sequence>
<protein>
    <recommendedName>
        <fullName evidence="3">Transposase</fullName>
    </recommendedName>
</protein>
<keyword evidence="2" id="KW-1185">Reference proteome</keyword>
<evidence type="ECO:0008006" key="3">
    <source>
        <dbReference type="Google" id="ProtNLM"/>
    </source>
</evidence>
<reference evidence="1" key="1">
    <citation type="submission" date="2023-07" db="EMBL/GenBank/DDBJ databases">
        <title>Genomic Encyclopedia of Type Strains, Phase IV (KMG-IV): sequencing the most valuable type-strain genomes for metagenomic binning, comparative biology and taxonomic classification.</title>
        <authorList>
            <person name="Goeker M."/>
        </authorList>
    </citation>
    <scope>NUCLEOTIDE SEQUENCE</scope>
    <source>
        <strain evidence="1">DSM 26174</strain>
    </source>
</reference>
<dbReference type="RefSeq" id="WP_309942257.1">
    <property type="nucleotide sequence ID" value="NZ_AP025306.1"/>
</dbReference>
<dbReference type="Proteomes" id="UP001185092">
    <property type="component" value="Unassembled WGS sequence"/>
</dbReference>